<dbReference type="Proteomes" id="UP000093352">
    <property type="component" value="Unassembled WGS sequence"/>
</dbReference>
<protein>
    <submittedName>
        <fullName evidence="1">YggT family protein</fullName>
    </submittedName>
</protein>
<sequence>MLILRLLNLCYELTTLSIIVRAVISWIPNIDCYKEPIKTLIKFTDWILDPIKDLLDRFGLLTVIDVSPIIALFLINIVYKFLYRILIMFFIN</sequence>
<name>A0A371IJ34_9FIRM</name>
<dbReference type="InterPro" id="IPR003425">
    <property type="entry name" value="CCB3/YggT"/>
</dbReference>
<dbReference type="STRING" id="1871336.BBG48_05035"/>
<dbReference type="RefSeq" id="WP_068913974.1">
    <property type="nucleotide sequence ID" value="NZ_MBEW02000035.1"/>
</dbReference>
<gene>
    <name evidence="1" type="ORF">BBG48_009850</name>
</gene>
<organism evidence="1 2">
    <name type="scientific">Criibacterium bergeronii</name>
    <dbReference type="NCBI Taxonomy" id="1871336"/>
    <lineage>
        <taxon>Bacteria</taxon>
        <taxon>Bacillati</taxon>
        <taxon>Bacillota</taxon>
        <taxon>Clostridia</taxon>
        <taxon>Peptostreptococcales</taxon>
        <taxon>Filifactoraceae</taxon>
        <taxon>Criibacterium</taxon>
    </lineage>
</organism>
<evidence type="ECO:0000313" key="1">
    <source>
        <dbReference type="EMBL" id="RDY20473.1"/>
    </source>
</evidence>
<reference evidence="1 2" key="1">
    <citation type="journal article" date="2016" name="Genome Announc.">
        <title>Draft Genome Sequence of Criibacterium bergeronii gen. nov., sp. nov., Strain CCRI-22567T, Isolated from a Vaginal Sample from a Woman with Bacterial Vaginosis.</title>
        <authorList>
            <person name="Maheux A.F."/>
            <person name="Berube E."/>
            <person name="Boudreau D.K."/>
            <person name="Raymond F."/>
            <person name="Corbeil J."/>
            <person name="Roy P.H."/>
            <person name="Boissinot M."/>
            <person name="Omar R.F."/>
        </authorList>
    </citation>
    <scope>NUCLEOTIDE SEQUENCE [LARGE SCALE GENOMIC DNA]</scope>
    <source>
        <strain evidence="1 2">CCRI-22567</strain>
    </source>
</reference>
<dbReference type="AlphaFoldDB" id="A0A371IJ34"/>
<evidence type="ECO:0000313" key="2">
    <source>
        <dbReference type="Proteomes" id="UP000093352"/>
    </source>
</evidence>
<dbReference type="GO" id="GO:0016020">
    <property type="term" value="C:membrane"/>
    <property type="evidence" value="ECO:0007669"/>
    <property type="project" value="InterPro"/>
</dbReference>
<dbReference type="Pfam" id="PF02325">
    <property type="entry name" value="CCB3_YggT"/>
    <property type="match status" value="1"/>
</dbReference>
<proteinExistence type="predicted"/>
<dbReference type="EMBL" id="MBEW02000035">
    <property type="protein sequence ID" value="RDY20473.1"/>
    <property type="molecule type" value="Genomic_DNA"/>
</dbReference>
<comment type="caution">
    <text evidence="1">The sequence shown here is derived from an EMBL/GenBank/DDBJ whole genome shotgun (WGS) entry which is preliminary data.</text>
</comment>
<keyword evidence="2" id="KW-1185">Reference proteome</keyword>
<accession>A0A371IJ34</accession>